<keyword evidence="2" id="KW-1185">Reference proteome</keyword>
<sequence length="170" mass="18458">MKRWYILGPGAGAAVGLIAFAVGVQGWRPVLMGIVVAGVAVWAPRYWPEGAHLPWPRTANRLRSGGSSQVARLASRLGQQARSGRIPDPSLQHRLQRLAAVKMHRLGVVWDDVRGPELLGHDVHTVLRSESFQPDLPTIERIVRAIEQLDAAGGATAARNKPSHQRAGPE</sequence>
<protein>
    <submittedName>
        <fullName evidence="1">Uncharacterized protein</fullName>
    </submittedName>
</protein>
<organism evidence="1 2">
    <name type="scientific">Phytoactinopolyspora mesophila</name>
    <dbReference type="NCBI Taxonomy" id="2650750"/>
    <lineage>
        <taxon>Bacteria</taxon>
        <taxon>Bacillati</taxon>
        <taxon>Actinomycetota</taxon>
        <taxon>Actinomycetes</taxon>
        <taxon>Jiangellales</taxon>
        <taxon>Jiangellaceae</taxon>
        <taxon>Phytoactinopolyspora</taxon>
    </lineage>
</organism>
<evidence type="ECO:0000313" key="2">
    <source>
        <dbReference type="Proteomes" id="UP000460435"/>
    </source>
</evidence>
<dbReference type="EMBL" id="WLZY01000002">
    <property type="protein sequence ID" value="NDL56701.1"/>
    <property type="molecule type" value="Genomic_DNA"/>
</dbReference>
<dbReference type="AlphaFoldDB" id="A0A7K3M078"/>
<name>A0A7K3M078_9ACTN</name>
<accession>A0A7K3M078</accession>
<dbReference type="Proteomes" id="UP000460435">
    <property type="component" value="Unassembled WGS sequence"/>
</dbReference>
<evidence type="ECO:0000313" key="1">
    <source>
        <dbReference type="EMBL" id="NDL56701.1"/>
    </source>
</evidence>
<gene>
    <name evidence="1" type="ORF">F7O44_06415</name>
</gene>
<comment type="caution">
    <text evidence="1">The sequence shown here is derived from an EMBL/GenBank/DDBJ whole genome shotgun (WGS) entry which is preliminary data.</text>
</comment>
<dbReference type="RefSeq" id="WP_162449421.1">
    <property type="nucleotide sequence ID" value="NZ_WLZY01000002.1"/>
</dbReference>
<proteinExistence type="predicted"/>
<reference evidence="1 2" key="1">
    <citation type="submission" date="2019-11" db="EMBL/GenBank/DDBJ databases">
        <authorList>
            <person name="Li X.-J."/>
            <person name="Feng X.-M."/>
        </authorList>
    </citation>
    <scope>NUCLEOTIDE SEQUENCE [LARGE SCALE GENOMIC DNA]</scope>
    <source>
        <strain evidence="1 2">XMNu-373</strain>
    </source>
</reference>